<comment type="caution">
    <text evidence="1">The sequence shown here is derived from an EMBL/GenBank/DDBJ whole genome shotgun (WGS) entry which is preliminary data.</text>
</comment>
<protein>
    <submittedName>
        <fullName evidence="1">Uncharacterized protein</fullName>
    </submittedName>
</protein>
<dbReference type="EMBL" id="JAINUG010000073">
    <property type="protein sequence ID" value="KAJ8400987.1"/>
    <property type="molecule type" value="Genomic_DNA"/>
</dbReference>
<evidence type="ECO:0000313" key="1">
    <source>
        <dbReference type="EMBL" id="KAJ8400987.1"/>
    </source>
</evidence>
<accession>A0AAD7SEU8</accession>
<proteinExistence type="predicted"/>
<dbReference type="Proteomes" id="UP001221898">
    <property type="component" value="Unassembled WGS sequence"/>
</dbReference>
<sequence>MCCKSLQLRTGDAELSGGGGTTFERSNTLEHGRNGYLTVPVAAVSVYKAAPRAGRANRRAGDNERCRCASQPLSPVLILLDTRPVELAVDTARLGARDRRRGGCAGSAQVPACSPITEACPGKKRQPYLHPAHCKPSL</sequence>
<dbReference type="AlphaFoldDB" id="A0AAD7SEU8"/>
<organism evidence="1 2">
    <name type="scientific">Aldrovandia affinis</name>
    <dbReference type="NCBI Taxonomy" id="143900"/>
    <lineage>
        <taxon>Eukaryota</taxon>
        <taxon>Metazoa</taxon>
        <taxon>Chordata</taxon>
        <taxon>Craniata</taxon>
        <taxon>Vertebrata</taxon>
        <taxon>Euteleostomi</taxon>
        <taxon>Actinopterygii</taxon>
        <taxon>Neopterygii</taxon>
        <taxon>Teleostei</taxon>
        <taxon>Notacanthiformes</taxon>
        <taxon>Halosauridae</taxon>
        <taxon>Aldrovandia</taxon>
    </lineage>
</organism>
<reference evidence="1" key="1">
    <citation type="journal article" date="2023" name="Science">
        <title>Genome structures resolve the early diversification of teleost fishes.</title>
        <authorList>
            <person name="Parey E."/>
            <person name="Louis A."/>
            <person name="Montfort J."/>
            <person name="Bouchez O."/>
            <person name="Roques C."/>
            <person name="Iampietro C."/>
            <person name="Lluch J."/>
            <person name="Castinel A."/>
            <person name="Donnadieu C."/>
            <person name="Desvignes T."/>
            <person name="Floi Bucao C."/>
            <person name="Jouanno E."/>
            <person name="Wen M."/>
            <person name="Mejri S."/>
            <person name="Dirks R."/>
            <person name="Jansen H."/>
            <person name="Henkel C."/>
            <person name="Chen W.J."/>
            <person name="Zahm M."/>
            <person name="Cabau C."/>
            <person name="Klopp C."/>
            <person name="Thompson A.W."/>
            <person name="Robinson-Rechavi M."/>
            <person name="Braasch I."/>
            <person name="Lecointre G."/>
            <person name="Bobe J."/>
            <person name="Postlethwait J.H."/>
            <person name="Berthelot C."/>
            <person name="Roest Crollius H."/>
            <person name="Guiguen Y."/>
        </authorList>
    </citation>
    <scope>NUCLEOTIDE SEQUENCE</scope>
    <source>
        <strain evidence="1">NC1722</strain>
    </source>
</reference>
<keyword evidence="2" id="KW-1185">Reference proteome</keyword>
<evidence type="ECO:0000313" key="2">
    <source>
        <dbReference type="Proteomes" id="UP001221898"/>
    </source>
</evidence>
<gene>
    <name evidence="1" type="ORF">AAFF_G00389440</name>
</gene>
<name>A0AAD7SEU8_9TELE</name>